<dbReference type="Pfam" id="PF00535">
    <property type="entry name" value="Glycos_transf_2"/>
    <property type="match status" value="1"/>
</dbReference>
<evidence type="ECO:0000313" key="5">
    <source>
        <dbReference type="EMBL" id="NJW53662.1"/>
    </source>
</evidence>
<keyword evidence="6" id="KW-1185">Reference proteome</keyword>
<accession>A0ABX1D0R7</accession>
<dbReference type="SUPFAM" id="SSF53448">
    <property type="entry name" value="Nucleotide-diphospho-sugar transferases"/>
    <property type="match status" value="1"/>
</dbReference>
<gene>
    <name evidence="5" type="ORF">HC175_12105</name>
</gene>
<evidence type="ECO:0000256" key="2">
    <source>
        <dbReference type="ARBA" id="ARBA00022676"/>
    </source>
</evidence>
<evidence type="ECO:0000313" key="6">
    <source>
        <dbReference type="Proteomes" id="UP000703674"/>
    </source>
</evidence>
<evidence type="ECO:0000256" key="1">
    <source>
        <dbReference type="ARBA" id="ARBA00006739"/>
    </source>
</evidence>
<dbReference type="EMBL" id="JAAVJR010000007">
    <property type="protein sequence ID" value="NJW53662.1"/>
    <property type="molecule type" value="Genomic_DNA"/>
</dbReference>
<comment type="caution">
    <text evidence="5">The sequence shown here is derived from an EMBL/GenBank/DDBJ whole genome shotgun (WGS) entry which is preliminary data.</text>
</comment>
<sequence length="296" mass="34280">MRASVLIVSRNRREELLKTLNILHASLDPALHEIRVFLDGCTDTSHELMGLMPRIKWETSEIPLGASKSRSILYKKALGKILYGFDDDAHPLQENFIEITEELFNQNPGVGIIGYKEIKGQLQSRSFSKENVTAKKQNLLVKDFLGCGFAIKKSVYDSTRGFPEWIDIYGEEICLALEALSAGYDIMFTHEVMVHHRKDMQSRKDSGANLFRFEKQLKNTFFFYLVYYPLPLMFKKLLKLYLHNFTKYAVRNPAYFRSFLSATVISALGIKDILRYRKPINEKELKKFSQLPNPDY</sequence>
<proteinExistence type="inferred from homology"/>
<dbReference type="RefSeq" id="WP_168138770.1">
    <property type="nucleotide sequence ID" value="NZ_JAAVJR010000007.1"/>
</dbReference>
<organism evidence="5 6">
    <name type="scientific">Salinimicrobium oceani</name>
    <dbReference type="NCBI Taxonomy" id="2722702"/>
    <lineage>
        <taxon>Bacteria</taxon>
        <taxon>Pseudomonadati</taxon>
        <taxon>Bacteroidota</taxon>
        <taxon>Flavobacteriia</taxon>
        <taxon>Flavobacteriales</taxon>
        <taxon>Flavobacteriaceae</taxon>
        <taxon>Salinimicrobium</taxon>
    </lineage>
</organism>
<feature type="domain" description="Glycosyltransferase 2-like" evidence="4">
    <location>
        <begin position="4"/>
        <end position="155"/>
    </location>
</feature>
<protein>
    <submittedName>
        <fullName evidence="5">Glycosyltransferase</fullName>
    </submittedName>
</protein>
<evidence type="ECO:0000256" key="3">
    <source>
        <dbReference type="ARBA" id="ARBA00022679"/>
    </source>
</evidence>
<keyword evidence="3" id="KW-0808">Transferase</keyword>
<dbReference type="PANTHER" id="PTHR43179:SF12">
    <property type="entry name" value="GALACTOFURANOSYLTRANSFERASE GLFT2"/>
    <property type="match status" value="1"/>
</dbReference>
<comment type="similarity">
    <text evidence="1">Belongs to the glycosyltransferase 2 family.</text>
</comment>
<name>A0ABX1D0R7_9FLAO</name>
<evidence type="ECO:0000259" key="4">
    <source>
        <dbReference type="Pfam" id="PF00535"/>
    </source>
</evidence>
<dbReference type="Gene3D" id="3.90.550.10">
    <property type="entry name" value="Spore Coat Polysaccharide Biosynthesis Protein SpsA, Chain A"/>
    <property type="match status" value="1"/>
</dbReference>
<dbReference type="Proteomes" id="UP000703674">
    <property type="component" value="Unassembled WGS sequence"/>
</dbReference>
<dbReference type="InterPro" id="IPR001173">
    <property type="entry name" value="Glyco_trans_2-like"/>
</dbReference>
<dbReference type="InterPro" id="IPR029044">
    <property type="entry name" value="Nucleotide-diphossugar_trans"/>
</dbReference>
<reference evidence="5 6" key="1">
    <citation type="submission" date="2020-03" db="EMBL/GenBank/DDBJ databases">
        <title>Salinimicrobium sp. nov, isolated from SCS.</title>
        <authorList>
            <person name="Cao W.R."/>
        </authorList>
    </citation>
    <scope>NUCLEOTIDE SEQUENCE [LARGE SCALE GENOMIC DNA]</scope>
    <source>
        <strain evidence="6">J15B91</strain>
    </source>
</reference>
<dbReference type="PANTHER" id="PTHR43179">
    <property type="entry name" value="RHAMNOSYLTRANSFERASE WBBL"/>
    <property type="match status" value="1"/>
</dbReference>
<keyword evidence="2" id="KW-0328">Glycosyltransferase</keyword>